<name>A0A9X4GZ42_9FIRM</name>
<dbReference type="AlphaFoldDB" id="A0A9X4GZ42"/>
<sequence length="136" mass="15146">MVPINRPEKTVTLTPEGYVDRDPAWSPEGDFIAVSRAESSQGISDRREEWPPSSIWLASPDGSGARQISNGEVPGCLDCNPWWVEGGKSLMWVRLQGENASIWQAGADGKDTVKVFEELDIPQDYYGTYKWDEVLA</sequence>
<proteinExistence type="predicted"/>
<organism evidence="1 2">
    <name type="scientific">Pelotomaculum isophthalicicum JI</name>
    <dbReference type="NCBI Taxonomy" id="947010"/>
    <lineage>
        <taxon>Bacteria</taxon>
        <taxon>Bacillati</taxon>
        <taxon>Bacillota</taxon>
        <taxon>Clostridia</taxon>
        <taxon>Eubacteriales</taxon>
        <taxon>Desulfotomaculaceae</taxon>
        <taxon>Pelotomaculum</taxon>
    </lineage>
</organism>
<protein>
    <submittedName>
        <fullName evidence="1">Uncharacterized protein</fullName>
    </submittedName>
</protein>
<dbReference type="Gene3D" id="2.120.10.30">
    <property type="entry name" value="TolB, C-terminal domain"/>
    <property type="match status" value="1"/>
</dbReference>
<gene>
    <name evidence="1" type="ORF">L7E55_08250</name>
</gene>
<dbReference type="EMBL" id="JAKOAV010000013">
    <property type="protein sequence ID" value="MDF9408347.1"/>
    <property type="molecule type" value="Genomic_DNA"/>
</dbReference>
<accession>A0A9X4GZ42</accession>
<dbReference type="RefSeq" id="WP_277443666.1">
    <property type="nucleotide sequence ID" value="NZ_JAKOAV010000013.1"/>
</dbReference>
<dbReference type="InterPro" id="IPR011042">
    <property type="entry name" value="6-blade_b-propeller_TolB-like"/>
</dbReference>
<dbReference type="SUPFAM" id="SSF69304">
    <property type="entry name" value="Tricorn protease N-terminal domain"/>
    <property type="match status" value="1"/>
</dbReference>
<dbReference type="Proteomes" id="UP001154312">
    <property type="component" value="Unassembled WGS sequence"/>
</dbReference>
<evidence type="ECO:0000313" key="1">
    <source>
        <dbReference type="EMBL" id="MDF9408347.1"/>
    </source>
</evidence>
<evidence type="ECO:0000313" key="2">
    <source>
        <dbReference type="Proteomes" id="UP001154312"/>
    </source>
</evidence>
<keyword evidence="2" id="KW-1185">Reference proteome</keyword>
<comment type="caution">
    <text evidence="1">The sequence shown here is derived from an EMBL/GenBank/DDBJ whole genome shotgun (WGS) entry which is preliminary data.</text>
</comment>
<reference evidence="1" key="1">
    <citation type="submission" date="2022-02" db="EMBL/GenBank/DDBJ databases">
        <authorList>
            <person name="Leng L."/>
        </authorList>
    </citation>
    <scope>NUCLEOTIDE SEQUENCE</scope>
    <source>
        <strain evidence="1">JI</strain>
    </source>
</reference>